<feature type="signal peptide" evidence="14">
    <location>
        <begin position="1"/>
        <end position="18"/>
    </location>
</feature>
<dbReference type="SUPFAM" id="SSF52058">
    <property type="entry name" value="L domain-like"/>
    <property type="match status" value="1"/>
</dbReference>
<dbReference type="InterPro" id="IPR003591">
    <property type="entry name" value="Leu-rich_rpt_typical-subtyp"/>
</dbReference>
<evidence type="ECO:0000256" key="2">
    <source>
        <dbReference type="ARBA" id="ARBA00009634"/>
    </source>
</evidence>
<keyword evidence="8" id="KW-0391">Immunity</keyword>
<dbReference type="GO" id="GO:0004888">
    <property type="term" value="F:transmembrane signaling receptor activity"/>
    <property type="evidence" value="ECO:0007669"/>
    <property type="project" value="InterPro"/>
</dbReference>
<organism evidence="16 17">
    <name type="scientific">Leptosia nina</name>
    <dbReference type="NCBI Taxonomy" id="320188"/>
    <lineage>
        <taxon>Eukaryota</taxon>
        <taxon>Metazoa</taxon>
        <taxon>Ecdysozoa</taxon>
        <taxon>Arthropoda</taxon>
        <taxon>Hexapoda</taxon>
        <taxon>Insecta</taxon>
        <taxon>Pterygota</taxon>
        <taxon>Neoptera</taxon>
        <taxon>Endopterygota</taxon>
        <taxon>Lepidoptera</taxon>
        <taxon>Glossata</taxon>
        <taxon>Ditrysia</taxon>
        <taxon>Papilionoidea</taxon>
        <taxon>Pieridae</taxon>
        <taxon>Pierinae</taxon>
        <taxon>Leptosia</taxon>
    </lineage>
</organism>
<keyword evidence="5 13" id="KW-0812">Transmembrane</keyword>
<feature type="domain" description="TIR" evidence="15">
    <location>
        <begin position="606"/>
        <end position="745"/>
    </location>
</feature>
<keyword evidence="3" id="KW-0399">Innate immunity</keyword>
<protein>
    <recommendedName>
        <fullName evidence="15">TIR domain-containing protein</fullName>
    </recommendedName>
</protein>
<evidence type="ECO:0000256" key="4">
    <source>
        <dbReference type="ARBA" id="ARBA00022614"/>
    </source>
</evidence>
<dbReference type="Pfam" id="PF01582">
    <property type="entry name" value="TIR"/>
    <property type="match status" value="1"/>
</dbReference>
<dbReference type="InterPro" id="IPR032675">
    <property type="entry name" value="LRR_dom_sf"/>
</dbReference>
<keyword evidence="6 14" id="KW-0732">Signal</keyword>
<keyword evidence="10 13" id="KW-0472">Membrane</keyword>
<sequence>MILRIVVICIIKTTLVDAVRRPVDAPICLTGYMTDLQSWVDGDGKLKVNDSAAIDLSHLANITSLIQEHMVTNGRTTNTIRYLSVAKCQLRQVPPIFSLQGALSKTLADSVQYVSFYGNNFGKIQEVGAYQALINATGAKEITARHSHGVEKIQSWTAGLSNVTFRSLLQLDLRFCSIDALEGFIFSGMPSLTHLYLGENKLTFIDANAFAGLTSIQHIDLSGNVYIDEKSPTRSLTFESTDTFANLNLTSLDLSFTTLSTRHTPLLSRLGNKLEILSICNTAIFRLRKDTFKGLPLKYLDISGNPDVLFDPNVLRGLEDTLQVLFANSILLKSLDFLRNFRKLEILQVSKNEISNFPKHSMSTLENLQVLDLARNRISSWFEPIVSTMPRLKLLSLEMNNINVVSEIMIDDMSQVQYLAFSKNGMICNCFTREMYEIALQSERRLNQTNLYRIAQDDGLFHRGYLEYNRMITDRHNLTSPCLEIADITLRSKCLTGLTTNVTGNFLLLDFNGDNYNCLSLSSGIMIPLHEVSTCSQDMRDMPEDLIVATQNNLFLLLIILVLFPIVAFVYVFRRNLRYFLITMRNSAMLSLICEKDMSKNESQIFNYDVFVSYCNEDRAWVLDHLLPHVEIDCNISVCLHERDFQVGLSILENIVSCMDRSRSIMLIISKRFLLSQWCQFEMHLAQHRLLETRREDLILILLEEIPRRLRPNTLHYLMLTKTYIVWPKDESDRKEFWRRMKRSLVTQKLKSVENDSLA</sequence>
<feature type="chain" id="PRO_5043696023" description="TIR domain-containing protein" evidence="14">
    <location>
        <begin position="19"/>
        <end position="759"/>
    </location>
</feature>
<comment type="caution">
    <text evidence="16">The sequence shown here is derived from an EMBL/GenBank/DDBJ whole genome shotgun (WGS) entry which is preliminary data.</text>
</comment>
<keyword evidence="7" id="KW-0677">Repeat</keyword>
<evidence type="ECO:0000256" key="11">
    <source>
        <dbReference type="ARBA" id="ARBA00023170"/>
    </source>
</evidence>
<name>A0AAV1JAT1_9NEOP</name>
<dbReference type="EMBL" id="CAVLEF010000008">
    <property type="protein sequence ID" value="CAK1546458.1"/>
    <property type="molecule type" value="Genomic_DNA"/>
</dbReference>
<dbReference type="Proteomes" id="UP001497472">
    <property type="component" value="Unassembled WGS sequence"/>
</dbReference>
<dbReference type="Gene3D" id="3.40.50.10140">
    <property type="entry name" value="Toll/interleukin-1 receptor homology (TIR) domain"/>
    <property type="match status" value="1"/>
</dbReference>
<dbReference type="PROSITE" id="PS50104">
    <property type="entry name" value="TIR"/>
    <property type="match status" value="1"/>
</dbReference>
<evidence type="ECO:0000259" key="15">
    <source>
        <dbReference type="PROSITE" id="PS50104"/>
    </source>
</evidence>
<evidence type="ECO:0000256" key="7">
    <source>
        <dbReference type="ARBA" id="ARBA00022737"/>
    </source>
</evidence>
<dbReference type="SUPFAM" id="SSF52200">
    <property type="entry name" value="Toll/Interleukin receptor TIR domain"/>
    <property type="match status" value="1"/>
</dbReference>
<keyword evidence="17" id="KW-1185">Reference proteome</keyword>
<comment type="similarity">
    <text evidence="2">Belongs to the Toll-like receptor family.</text>
</comment>
<keyword evidence="9 13" id="KW-1133">Transmembrane helix</keyword>
<dbReference type="InterPro" id="IPR035897">
    <property type="entry name" value="Toll_tir_struct_dom_sf"/>
</dbReference>
<evidence type="ECO:0000256" key="14">
    <source>
        <dbReference type="SAM" id="SignalP"/>
    </source>
</evidence>
<dbReference type="PRINTS" id="PR01537">
    <property type="entry name" value="INTRLKN1R1F"/>
</dbReference>
<dbReference type="SMART" id="SM00255">
    <property type="entry name" value="TIR"/>
    <property type="match status" value="1"/>
</dbReference>
<evidence type="ECO:0000256" key="9">
    <source>
        <dbReference type="ARBA" id="ARBA00022989"/>
    </source>
</evidence>
<keyword evidence="11" id="KW-0675">Receptor</keyword>
<dbReference type="AlphaFoldDB" id="A0AAV1JAT1"/>
<keyword evidence="12" id="KW-0325">Glycoprotein</keyword>
<evidence type="ECO:0000256" key="10">
    <source>
        <dbReference type="ARBA" id="ARBA00023136"/>
    </source>
</evidence>
<dbReference type="InterPro" id="IPR000157">
    <property type="entry name" value="TIR_dom"/>
</dbReference>
<evidence type="ECO:0000256" key="8">
    <source>
        <dbReference type="ARBA" id="ARBA00022859"/>
    </source>
</evidence>
<dbReference type="PANTHER" id="PTHR24365:SF530">
    <property type="entry name" value="MSTPROX-RELATED"/>
    <property type="match status" value="1"/>
</dbReference>
<dbReference type="GO" id="GO:0045087">
    <property type="term" value="P:innate immune response"/>
    <property type="evidence" value="ECO:0007669"/>
    <property type="project" value="UniProtKB-KW"/>
</dbReference>
<proteinExistence type="inferred from homology"/>
<evidence type="ECO:0000256" key="5">
    <source>
        <dbReference type="ARBA" id="ARBA00022692"/>
    </source>
</evidence>
<dbReference type="FunFam" id="3.40.50.10140:FF:000001">
    <property type="entry name" value="Toll-like receptor 2"/>
    <property type="match status" value="1"/>
</dbReference>
<evidence type="ECO:0000256" key="13">
    <source>
        <dbReference type="SAM" id="Phobius"/>
    </source>
</evidence>
<dbReference type="Gene3D" id="3.80.10.10">
    <property type="entry name" value="Ribonuclease Inhibitor"/>
    <property type="match status" value="2"/>
</dbReference>
<dbReference type="Pfam" id="PF13855">
    <property type="entry name" value="LRR_8"/>
    <property type="match status" value="1"/>
</dbReference>
<reference evidence="16 17" key="1">
    <citation type="submission" date="2023-11" db="EMBL/GenBank/DDBJ databases">
        <authorList>
            <person name="Okamura Y."/>
        </authorList>
    </citation>
    <scope>NUCLEOTIDE SEQUENCE [LARGE SCALE GENOMIC DNA]</scope>
</reference>
<dbReference type="GO" id="GO:0002224">
    <property type="term" value="P:toll-like receptor signaling pathway"/>
    <property type="evidence" value="ECO:0007669"/>
    <property type="project" value="InterPro"/>
</dbReference>
<dbReference type="GO" id="GO:0005886">
    <property type="term" value="C:plasma membrane"/>
    <property type="evidence" value="ECO:0007669"/>
    <property type="project" value="TreeGrafter"/>
</dbReference>
<dbReference type="PANTHER" id="PTHR24365">
    <property type="entry name" value="TOLL-LIKE RECEPTOR"/>
    <property type="match status" value="1"/>
</dbReference>
<evidence type="ECO:0000256" key="12">
    <source>
        <dbReference type="ARBA" id="ARBA00023180"/>
    </source>
</evidence>
<feature type="transmembrane region" description="Helical" evidence="13">
    <location>
        <begin position="554"/>
        <end position="573"/>
    </location>
</feature>
<evidence type="ECO:0000256" key="1">
    <source>
        <dbReference type="ARBA" id="ARBA00004479"/>
    </source>
</evidence>
<evidence type="ECO:0000313" key="16">
    <source>
        <dbReference type="EMBL" id="CAK1546458.1"/>
    </source>
</evidence>
<evidence type="ECO:0000256" key="3">
    <source>
        <dbReference type="ARBA" id="ARBA00022588"/>
    </source>
</evidence>
<dbReference type="InterPro" id="IPR001611">
    <property type="entry name" value="Leu-rich_rpt"/>
</dbReference>
<evidence type="ECO:0000313" key="17">
    <source>
        <dbReference type="Proteomes" id="UP001497472"/>
    </source>
</evidence>
<evidence type="ECO:0000256" key="6">
    <source>
        <dbReference type="ARBA" id="ARBA00022729"/>
    </source>
</evidence>
<gene>
    <name evidence="16" type="ORF">LNINA_LOCUS6028</name>
</gene>
<dbReference type="SMART" id="SM00369">
    <property type="entry name" value="LRR_TYP"/>
    <property type="match status" value="5"/>
</dbReference>
<accession>A0AAV1JAT1</accession>
<comment type="subcellular location">
    <subcellularLocation>
        <location evidence="1">Membrane</location>
        <topology evidence="1">Single-pass type I membrane protein</topology>
    </subcellularLocation>
</comment>
<keyword evidence="4" id="KW-0433">Leucine-rich repeat</keyword>